<keyword evidence="2" id="KW-1185">Reference proteome</keyword>
<dbReference type="OrthoDB" id="6986040at2"/>
<proteinExistence type="predicted"/>
<dbReference type="STRING" id="428993.SAMN06296058_1244"/>
<dbReference type="EMBL" id="FUZV01000001">
    <property type="protein sequence ID" value="SKC57081.1"/>
    <property type="molecule type" value="Genomic_DNA"/>
</dbReference>
<evidence type="ECO:0000313" key="2">
    <source>
        <dbReference type="Proteomes" id="UP000190341"/>
    </source>
</evidence>
<organism evidence="1 2">
    <name type="scientific">Pseudoxanthomonas indica</name>
    <dbReference type="NCBI Taxonomy" id="428993"/>
    <lineage>
        <taxon>Bacteria</taxon>
        <taxon>Pseudomonadati</taxon>
        <taxon>Pseudomonadota</taxon>
        <taxon>Gammaproteobacteria</taxon>
        <taxon>Lysobacterales</taxon>
        <taxon>Lysobacteraceae</taxon>
        <taxon>Pseudoxanthomonas</taxon>
    </lineage>
</organism>
<protein>
    <submittedName>
        <fullName evidence="1">Uncharacterized protein</fullName>
    </submittedName>
</protein>
<sequence length="392" mass="42552">MTDPVAWTFATGGEVSEQLDWLTDTLAAATGPIQTRRLREAPLVTLAFSGLEATTRRRWLEAQLWHVGAGPWLAPLVMDAQALAAPLASGSATVPADTAHARFVADGQALLCGDNPRDFEVLSIESVGDGELLLAEETARTWPAGTRLSPLRLATLDGQPLLGRFTSDHTDVYQVRFRLQAPLESPADFGPTTYRSLPVLDRRPVWTSDPRWSPERTLTTADHDAAPAQVFDLVGAATPRVVLQFALVGMAEVQAFRGLLYAMAGRWSPAWVPTWASDLRVVATVADGATTLDVEGPLMSEHALTSNRRDIRIELADGTVHYRRITAAVLQSPTADRLTLDTPIASGFAANQVALVSFLTLCRQESDINVLRHFDHATVQCELVLKGEVHAL</sequence>
<dbReference type="Proteomes" id="UP000190341">
    <property type="component" value="Unassembled WGS sequence"/>
</dbReference>
<accession>A0A1T5K0B0</accession>
<reference evidence="1 2" key="1">
    <citation type="submission" date="2017-02" db="EMBL/GenBank/DDBJ databases">
        <authorList>
            <person name="Peterson S.W."/>
        </authorList>
    </citation>
    <scope>NUCLEOTIDE SEQUENCE [LARGE SCALE GENOMIC DNA]</scope>
    <source>
        <strain evidence="1 2">P15</strain>
    </source>
</reference>
<gene>
    <name evidence="1" type="ORF">SAMN06296058_1244</name>
</gene>
<dbReference type="RefSeq" id="WP_079723559.1">
    <property type="nucleotide sequence ID" value="NZ_BMCL01000002.1"/>
</dbReference>
<name>A0A1T5K0B0_9GAMM</name>
<dbReference type="AlphaFoldDB" id="A0A1T5K0B0"/>
<evidence type="ECO:0000313" key="1">
    <source>
        <dbReference type="EMBL" id="SKC57081.1"/>
    </source>
</evidence>